<proteinExistence type="inferred from homology"/>
<evidence type="ECO:0000256" key="1">
    <source>
        <dbReference type="ARBA" id="ARBA00022490"/>
    </source>
</evidence>
<dbReference type="InterPro" id="IPR036107">
    <property type="entry name" value="CsrA_sf"/>
</dbReference>
<feature type="region of interest" description="Disordered" evidence="6">
    <location>
        <begin position="56"/>
        <end position="75"/>
    </location>
</feature>
<evidence type="ECO:0000313" key="7">
    <source>
        <dbReference type="EMBL" id="QDU36525.1"/>
    </source>
</evidence>
<comment type="function">
    <text evidence="5">A translational regulator that binds mRNA to regulate translation initiation and/or mRNA stability. Usually binds in the 5'-UTR at or near the Shine-Dalgarno sequence preventing ribosome-binding, thus repressing translation. Its main target seems to be the major flagellin gene, while its function is anatagonized by FliW.</text>
</comment>
<evidence type="ECO:0000256" key="2">
    <source>
        <dbReference type="ARBA" id="ARBA00022491"/>
    </source>
</evidence>
<dbReference type="OrthoDB" id="289081at2"/>
<dbReference type="HAMAP" id="MF_00167">
    <property type="entry name" value="CsrA"/>
    <property type="match status" value="1"/>
</dbReference>
<dbReference type="EMBL" id="CP036275">
    <property type="protein sequence ID" value="QDU36525.1"/>
    <property type="molecule type" value="Genomic_DNA"/>
</dbReference>
<dbReference type="PANTHER" id="PTHR34984">
    <property type="entry name" value="CARBON STORAGE REGULATOR"/>
    <property type="match status" value="1"/>
</dbReference>
<keyword evidence="5" id="KW-1005">Bacterial flagellum biogenesis</keyword>
<dbReference type="GO" id="GO:0044781">
    <property type="term" value="P:bacterial-type flagellum organization"/>
    <property type="evidence" value="ECO:0007669"/>
    <property type="project" value="UniProtKB-KW"/>
</dbReference>
<dbReference type="Gene3D" id="2.60.40.4380">
    <property type="entry name" value="Translational regulator CsrA"/>
    <property type="match status" value="1"/>
</dbReference>
<name>A0A517Z229_9PLAN</name>
<keyword evidence="3 5" id="KW-0810">Translation regulation</keyword>
<keyword evidence="2 5" id="KW-0678">Repressor</keyword>
<evidence type="ECO:0000256" key="6">
    <source>
        <dbReference type="SAM" id="MobiDB-lite"/>
    </source>
</evidence>
<dbReference type="GO" id="GO:0048027">
    <property type="term" value="F:mRNA 5'-UTR binding"/>
    <property type="evidence" value="ECO:0007669"/>
    <property type="project" value="UniProtKB-UniRule"/>
</dbReference>
<keyword evidence="1 5" id="KW-0963">Cytoplasm</keyword>
<protein>
    <recommendedName>
        <fullName evidence="5">Translational regulator CsrA</fullName>
    </recommendedName>
</protein>
<dbReference type="Pfam" id="PF02599">
    <property type="entry name" value="CsrA"/>
    <property type="match status" value="1"/>
</dbReference>
<evidence type="ECO:0000256" key="3">
    <source>
        <dbReference type="ARBA" id="ARBA00022845"/>
    </source>
</evidence>
<dbReference type="GO" id="GO:0006109">
    <property type="term" value="P:regulation of carbohydrate metabolic process"/>
    <property type="evidence" value="ECO:0007669"/>
    <property type="project" value="InterPro"/>
</dbReference>
<keyword evidence="4 5" id="KW-0694">RNA-binding</keyword>
<dbReference type="RefSeq" id="WP_145367175.1">
    <property type="nucleotide sequence ID" value="NZ_CP036275.1"/>
</dbReference>
<dbReference type="InterPro" id="IPR003751">
    <property type="entry name" value="CsrA"/>
</dbReference>
<reference evidence="7 8" key="1">
    <citation type="submission" date="2019-02" db="EMBL/GenBank/DDBJ databases">
        <title>Deep-cultivation of Planctomycetes and their phenomic and genomic characterization uncovers novel biology.</title>
        <authorList>
            <person name="Wiegand S."/>
            <person name="Jogler M."/>
            <person name="Boedeker C."/>
            <person name="Pinto D."/>
            <person name="Vollmers J."/>
            <person name="Rivas-Marin E."/>
            <person name="Kohn T."/>
            <person name="Peeters S.H."/>
            <person name="Heuer A."/>
            <person name="Rast P."/>
            <person name="Oberbeckmann S."/>
            <person name="Bunk B."/>
            <person name="Jeske O."/>
            <person name="Meyerdierks A."/>
            <person name="Storesund J.E."/>
            <person name="Kallscheuer N."/>
            <person name="Luecker S."/>
            <person name="Lage O.M."/>
            <person name="Pohl T."/>
            <person name="Merkel B.J."/>
            <person name="Hornburger P."/>
            <person name="Mueller R.-W."/>
            <person name="Bruemmer F."/>
            <person name="Labrenz M."/>
            <person name="Spormann A.M."/>
            <person name="Op den Camp H."/>
            <person name="Overmann J."/>
            <person name="Amann R."/>
            <person name="Jetten M.S.M."/>
            <person name="Mascher T."/>
            <person name="Medema M.H."/>
            <person name="Devos D.P."/>
            <person name="Kaster A.-K."/>
            <person name="Ovreas L."/>
            <person name="Rohde M."/>
            <person name="Galperin M.Y."/>
            <person name="Jogler C."/>
        </authorList>
    </citation>
    <scope>NUCLEOTIDE SEQUENCE [LARGE SCALE GENOMIC DNA]</scope>
    <source>
        <strain evidence="7 8">Mal4</strain>
    </source>
</reference>
<dbReference type="KEGG" id="mri:Mal4_08110"/>
<evidence type="ECO:0000256" key="4">
    <source>
        <dbReference type="ARBA" id="ARBA00022884"/>
    </source>
</evidence>
<comment type="subcellular location">
    <subcellularLocation>
        <location evidence="5">Cytoplasm</location>
    </subcellularLocation>
</comment>
<dbReference type="Proteomes" id="UP000320496">
    <property type="component" value="Chromosome"/>
</dbReference>
<accession>A0A517Z229</accession>
<comment type="similarity">
    <text evidence="5">Belongs to the CsrA/RsmA family.</text>
</comment>
<dbReference type="PANTHER" id="PTHR34984:SF1">
    <property type="entry name" value="CARBON STORAGE REGULATOR"/>
    <property type="match status" value="1"/>
</dbReference>
<evidence type="ECO:0000256" key="5">
    <source>
        <dbReference type="HAMAP-Rule" id="MF_00167"/>
    </source>
</evidence>
<dbReference type="AlphaFoldDB" id="A0A517Z229"/>
<dbReference type="GO" id="GO:0006402">
    <property type="term" value="P:mRNA catabolic process"/>
    <property type="evidence" value="ECO:0007669"/>
    <property type="project" value="InterPro"/>
</dbReference>
<comment type="subunit">
    <text evidence="5">Homodimer; the beta-strands of each monomer intercalate to form a hydrophobic core, while the alpha-helices form wings that extend away from the core.</text>
</comment>
<dbReference type="GO" id="GO:0045947">
    <property type="term" value="P:negative regulation of translational initiation"/>
    <property type="evidence" value="ECO:0007669"/>
    <property type="project" value="UniProtKB-UniRule"/>
</dbReference>
<dbReference type="SUPFAM" id="SSF117130">
    <property type="entry name" value="CsrA-like"/>
    <property type="match status" value="1"/>
</dbReference>
<sequence>MLVLSRKENESIQIGENVVVKVVSIGNGRVRLAIDAPREISIVRGELVEAVRNQSAAPLNSPVEAKPAAAPAVVS</sequence>
<dbReference type="GO" id="GO:0005829">
    <property type="term" value="C:cytosol"/>
    <property type="evidence" value="ECO:0007669"/>
    <property type="project" value="TreeGrafter"/>
</dbReference>
<keyword evidence="8" id="KW-1185">Reference proteome</keyword>
<gene>
    <name evidence="5" type="primary">csrA</name>
    <name evidence="7" type="ORF">Mal4_08110</name>
</gene>
<dbReference type="FunFam" id="2.60.40.4380:FF:000002">
    <property type="entry name" value="Translational regulator CsrA"/>
    <property type="match status" value="1"/>
</dbReference>
<dbReference type="GO" id="GO:1902208">
    <property type="term" value="P:regulation of bacterial-type flagellum assembly"/>
    <property type="evidence" value="ECO:0007669"/>
    <property type="project" value="UniProtKB-UniRule"/>
</dbReference>
<organism evidence="7 8">
    <name type="scientific">Maioricimonas rarisocia</name>
    <dbReference type="NCBI Taxonomy" id="2528026"/>
    <lineage>
        <taxon>Bacteria</taxon>
        <taxon>Pseudomonadati</taxon>
        <taxon>Planctomycetota</taxon>
        <taxon>Planctomycetia</taxon>
        <taxon>Planctomycetales</taxon>
        <taxon>Planctomycetaceae</taxon>
        <taxon>Maioricimonas</taxon>
    </lineage>
</organism>
<evidence type="ECO:0000313" key="8">
    <source>
        <dbReference type="Proteomes" id="UP000320496"/>
    </source>
</evidence>
<feature type="compositionally biased region" description="Low complexity" evidence="6">
    <location>
        <begin position="62"/>
        <end position="75"/>
    </location>
</feature>